<organism evidence="2 3">
    <name type="scientific">Ranitomeya imitator</name>
    <name type="common">mimic poison frog</name>
    <dbReference type="NCBI Taxonomy" id="111125"/>
    <lineage>
        <taxon>Eukaryota</taxon>
        <taxon>Metazoa</taxon>
        <taxon>Chordata</taxon>
        <taxon>Craniata</taxon>
        <taxon>Vertebrata</taxon>
        <taxon>Euteleostomi</taxon>
        <taxon>Amphibia</taxon>
        <taxon>Batrachia</taxon>
        <taxon>Anura</taxon>
        <taxon>Neobatrachia</taxon>
        <taxon>Hyloidea</taxon>
        <taxon>Dendrobatidae</taxon>
        <taxon>Dendrobatinae</taxon>
        <taxon>Ranitomeya</taxon>
    </lineage>
</organism>
<dbReference type="PROSITE" id="PS50060">
    <property type="entry name" value="MAM_2"/>
    <property type="match status" value="1"/>
</dbReference>
<evidence type="ECO:0000313" key="2">
    <source>
        <dbReference type="EMBL" id="CAJ0952298.1"/>
    </source>
</evidence>
<reference evidence="2" key="1">
    <citation type="submission" date="2023-07" db="EMBL/GenBank/DDBJ databases">
        <authorList>
            <person name="Stuckert A."/>
        </authorList>
    </citation>
    <scope>NUCLEOTIDE SEQUENCE</scope>
</reference>
<accession>A0ABN9M2S2</accession>
<dbReference type="CDD" id="cd06263">
    <property type="entry name" value="MAM"/>
    <property type="match status" value="1"/>
</dbReference>
<dbReference type="Gene3D" id="2.60.120.200">
    <property type="match status" value="1"/>
</dbReference>
<dbReference type="InterPro" id="IPR013320">
    <property type="entry name" value="ConA-like_dom_sf"/>
</dbReference>
<dbReference type="SUPFAM" id="SSF49899">
    <property type="entry name" value="Concanavalin A-like lectins/glucanases"/>
    <property type="match status" value="1"/>
</dbReference>
<comment type="caution">
    <text evidence="2">The sequence shown here is derived from an EMBL/GenBank/DDBJ whole genome shotgun (WGS) entry which is preliminary data.</text>
</comment>
<dbReference type="PROSITE" id="PS00740">
    <property type="entry name" value="MAM_1"/>
    <property type="match status" value="1"/>
</dbReference>
<proteinExistence type="predicted"/>
<gene>
    <name evidence="2" type="ORF">RIMI_LOCUS13827254</name>
</gene>
<name>A0ABN9M2S2_9NEOB</name>
<dbReference type="Pfam" id="PF00629">
    <property type="entry name" value="MAM"/>
    <property type="match status" value="1"/>
</dbReference>
<dbReference type="InterPro" id="IPR000998">
    <property type="entry name" value="MAM_dom"/>
</dbReference>
<dbReference type="Proteomes" id="UP001176940">
    <property type="component" value="Unassembled WGS sequence"/>
</dbReference>
<evidence type="ECO:0000313" key="3">
    <source>
        <dbReference type="Proteomes" id="UP001176940"/>
    </source>
</evidence>
<keyword evidence="3" id="KW-1185">Reference proteome</keyword>
<dbReference type="SMART" id="SM00137">
    <property type="entry name" value="MAM"/>
    <property type="match status" value="1"/>
</dbReference>
<evidence type="ECO:0000259" key="1">
    <source>
        <dbReference type="PROSITE" id="PS50060"/>
    </source>
</evidence>
<feature type="domain" description="MAM" evidence="1">
    <location>
        <begin position="38"/>
        <end position="130"/>
    </location>
</feature>
<protein>
    <recommendedName>
        <fullName evidence="1">MAM domain-containing protein</fullName>
    </recommendedName>
</protein>
<sequence length="130" mass="15027">MEARSKEARVKQKVFVTIMRLLWRTENELQSNIAASMQPAGHFMLANTRFSSQSGYVGRLYGPSLPGNMQYCLRFFYTLYGFSKVSDSLAVYIFEENQVVQEKIWSVRESPKSVWLQAEININKPMTCKV</sequence>
<dbReference type="EMBL" id="CAUEEQ010034736">
    <property type="protein sequence ID" value="CAJ0952298.1"/>
    <property type="molecule type" value="Genomic_DNA"/>
</dbReference>